<dbReference type="Gene3D" id="3.40.190.290">
    <property type="match status" value="1"/>
</dbReference>
<dbReference type="Pfam" id="PF00126">
    <property type="entry name" value="HTH_1"/>
    <property type="match status" value="1"/>
</dbReference>
<dbReference type="GO" id="GO:0043565">
    <property type="term" value="F:sequence-specific DNA binding"/>
    <property type="evidence" value="ECO:0007669"/>
    <property type="project" value="TreeGrafter"/>
</dbReference>
<reference evidence="6 7" key="1">
    <citation type="journal article" date="2014" name="Genome Announc.">
        <title>Draft Genome Sequence of the Haloacid-Degrading Burkholderia caribensis Strain MBA4.</title>
        <authorList>
            <person name="Pan Y."/>
            <person name="Kong K.F."/>
            <person name="Tsang J.S."/>
        </authorList>
    </citation>
    <scope>NUCLEOTIDE SEQUENCE [LARGE SCALE GENOMIC DNA]</scope>
    <source>
        <strain evidence="6 7">MBA4</strain>
        <plasmid evidence="7">Plasmid</plasmid>
    </source>
</reference>
<dbReference type="InterPro" id="IPR058163">
    <property type="entry name" value="LysR-type_TF_proteobact-type"/>
</dbReference>
<dbReference type="Pfam" id="PF03466">
    <property type="entry name" value="LysR_substrate"/>
    <property type="match status" value="1"/>
</dbReference>
<accession>A0A0P0RNI9</accession>
<dbReference type="InterPro" id="IPR000847">
    <property type="entry name" value="LysR_HTH_N"/>
</dbReference>
<dbReference type="PROSITE" id="PS50931">
    <property type="entry name" value="HTH_LYSR"/>
    <property type="match status" value="1"/>
</dbReference>
<evidence type="ECO:0000256" key="2">
    <source>
        <dbReference type="ARBA" id="ARBA00023015"/>
    </source>
</evidence>
<dbReference type="KEGG" id="bcai:K788_0001124"/>
<dbReference type="Proteomes" id="UP000019146">
    <property type="component" value="Plasmid unnamed"/>
</dbReference>
<keyword evidence="3" id="KW-0238">DNA-binding</keyword>
<dbReference type="EMBL" id="CP012748">
    <property type="protein sequence ID" value="ALL70540.1"/>
    <property type="molecule type" value="Genomic_DNA"/>
</dbReference>
<dbReference type="GO" id="GO:0006351">
    <property type="term" value="P:DNA-templated transcription"/>
    <property type="evidence" value="ECO:0007669"/>
    <property type="project" value="TreeGrafter"/>
</dbReference>
<evidence type="ECO:0000259" key="5">
    <source>
        <dbReference type="PROSITE" id="PS50931"/>
    </source>
</evidence>
<name>A0A0P0RNI9_9BURK</name>
<dbReference type="GeneID" id="69973999"/>
<sequence>MLNKLQAIRIFLRVAENNSFSRAASSLNLSNAVVTRYVALLEAHLNARLVNRTTRSVSLTEAGRAYARGCQQLLELLDSMESAVTEEAGEPTGTLKIAAGASFSLAALAPLLHRYRMRHPKVKLDLTLLHHSVDLVEDGFDVGIVASWQVNGSTLVKRPLLSVRPAVVASAGYIDRHGAPASLEQLASHSFLAPSRDMHGTEWSFASADGHEQTLNLDSVCRVNSMIMLRQLVLADMGLAILPEDYVVGDIANGALLRVLEQYRVTNGLKEMSLVYPGRRHVSAKVRTFVDFTIEYFRRGLAPVAPRADLTSS</sequence>
<dbReference type="SUPFAM" id="SSF53850">
    <property type="entry name" value="Periplasmic binding protein-like II"/>
    <property type="match status" value="1"/>
</dbReference>
<evidence type="ECO:0000256" key="1">
    <source>
        <dbReference type="ARBA" id="ARBA00009437"/>
    </source>
</evidence>
<protein>
    <submittedName>
        <fullName evidence="6">Transcriptional regulator, LysR family</fullName>
    </submittedName>
</protein>
<geneLocation type="plasmid" evidence="7"/>
<dbReference type="Gene3D" id="1.10.10.10">
    <property type="entry name" value="Winged helix-like DNA-binding domain superfamily/Winged helix DNA-binding domain"/>
    <property type="match status" value="1"/>
</dbReference>
<dbReference type="GO" id="GO:0003700">
    <property type="term" value="F:DNA-binding transcription factor activity"/>
    <property type="evidence" value="ECO:0007669"/>
    <property type="project" value="InterPro"/>
</dbReference>
<dbReference type="InterPro" id="IPR036390">
    <property type="entry name" value="WH_DNA-bd_sf"/>
</dbReference>
<proteinExistence type="inferred from homology"/>
<dbReference type="SUPFAM" id="SSF46785">
    <property type="entry name" value="Winged helix' DNA-binding domain"/>
    <property type="match status" value="1"/>
</dbReference>
<evidence type="ECO:0000313" key="6">
    <source>
        <dbReference type="EMBL" id="ALL70540.1"/>
    </source>
</evidence>
<comment type="similarity">
    <text evidence="1">Belongs to the LysR transcriptional regulatory family.</text>
</comment>
<evidence type="ECO:0000256" key="3">
    <source>
        <dbReference type="ARBA" id="ARBA00023125"/>
    </source>
</evidence>
<evidence type="ECO:0000256" key="4">
    <source>
        <dbReference type="ARBA" id="ARBA00023163"/>
    </source>
</evidence>
<dbReference type="FunFam" id="1.10.10.10:FF:000001">
    <property type="entry name" value="LysR family transcriptional regulator"/>
    <property type="match status" value="1"/>
</dbReference>
<dbReference type="InterPro" id="IPR005119">
    <property type="entry name" value="LysR_subst-bd"/>
</dbReference>
<dbReference type="PANTHER" id="PTHR30537:SF35">
    <property type="entry name" value="TRANSCRIPTIONAL REGULATORY PROTEIN"/>
    <property type="match status" value="1"/>
</dbReference>
<dbReference type="RefSeq" id="WP_051453880.1">
    <property type="nucleotide sequence ID" value="NZ_CP012748.1"/>
</dbReference>
<dbReference type="CDD" id="cd08422">
    <property type="entry name" value="PBP2_CrgA_like"/>
    <property type="match status" value="1"/>
</dbReference>
<dbReference type="InterPro" id="IPR036388">
    <property type="entry name" value="WH-like_DNA-bd_sf"/>
</dbReference>
<organism evidence="6 7">
    <name type="scientific">Paraburkholderia caribensis MBA4</name>
    <dbReference type="NCBI Taxonomy" id="1323664"/>
    <lineage>
        <taxon>Bacteria</taxon>
        <taxon>Pseudomonadati</taxon>
        <taxon>Pseudomonadota</taxon>
        <taxon>Betaproteobacteria</taxon>
        <taxon>Burkholderiales</taxon>
        <taxon>Burkholderiaceae</taxon>
        <taxon>Paraburkholderia</taxon>
    </lineage>
</organism>
<gene>
    <name evidence="6" type="ORF">K788_0001124</name>
</gene>
<dbReference type="AlphaFoldDB" id="A0A0P0RNI9"/>
<evidence type="ECO:0000313" key="7">
    <source>
        <dbReference type="Proteomes" id="UP000019146"/>
    </source>
</evidence>
<keyword evidence="6" id="KW-0614">Plasmid</keyword>
<dbReference type="PANTHER" id="PTHR30537">
    <property type="entry name" value="HTH-TYPE TRANSCRIPTIONAL REGULATOR"/>
    <property type="match status" value="1"/>
</dbReference>
<feature type="domain" description="HTH lysR-type" evidence="5">
    <location>
        <begin position="1"/>
        <end position="60"/>
    </location>
</feature>
<keyword evidence="4" id="KW-0804">Transcription</keyword>
<keyword evidence="2" id="KW-0805">Transcription regulation</keyword>